<evidence type="ECO:0000256" key="4">
    <source>
        <dbReference type="ARBA" id="ARBA00022857"/>
    </source>
</evidence>
<dbReference type="CDD" id="cd01065">
    <property type="entry name" value="NAD_bind_Shikimate_DH"/>
    <property type="match status" value="1"/>
</dbReference>
<dbReference type="Pfam" id="PF01488">
    <property type="entry name" value="Shikimate_DH"/>
    <property type="match status" value="1"/>
</dbReference>
<dbReference type="InterPro" id="IPR046346">
    <property type="entry name" value="Aminoacid_DH-like_N_sf"/>
</dbReference>
<feature type="binding site" evidence="8">
    <location>
        <position position="251"/>
    </location>
    <ligand>
        <name>NADP(+)</name>
        <dbReference type="ChEBI" id="CHEBI:58349"/>
    </ligand>
</feature>
<dbReference type="InterPro" id="IPR022893">
    <property type="entry name" value="Shikimate_DH_fam"/>
</dbReference>
<comment type="similarity">
    <text evidence="8">Belongs to the shikimate dehydrogenase family.</text>
</comment>
<dbReference type="GO" id="GO:0009423">
    <property type="term" value="P:chorismate biosynthetic process"/>
    <property type="evidence" value="ECO:0007669"/>
    <property type="project" value="UniProtKB-UniRule"/>
</dbReference>
<dbReference type="Gene3D" id="3.40.50.10860">
    <property type="entry name" value="Leucine Dehydrogenase, chain A, domain 1"/>
    <property type="match status" value="1"/>
</dbReference>
<dbReference type="GO" id="GO:0050661">
    <property type="term" value="F:NADP binding"/>
    <property type="evidence" value="ECO:0007669"/>
    <property type="project" value="InterPro"/>
</dbReference>
<evidence type="ECO:0000313" key="12">
    <source>
        <dbReference type="Proteomes" id="UP000315908"/>
    </source>
</evidence>
<evidence type="ECO:0000256" key="3">
    <source>
        <dbReference type="ARBA" id="ARBA00022605"/>
    </source>
</evidence>
<organism evidence="11 12">
    <name type="scientific">Sphingobacterium siyangense</name>
    <dbReference type="NCBI Taxonomy" id="459529"/>
    <lineage>
        <taxon>Bacteria</taxon>
        <taxon>Pseudomonadati</taxon>
        <taxon>Bacteroidota</taxon>
        <taxon>Sphingobacteriia</taxon>
        <taxon>Sphingobacteriales</taxon>
        <taxon>Sphingobacteriaceae</taxon>
        <taxon>Sphingobacterium</taxon>
    </lineage>
</organism>
<comment type="pathway">
    <text evidence="1 8">Metabolic intermediate biosynthesis; chorismate biosynthesis; chorismate from D-erythrose 4-phosphate and phosphoenolpyruvate: step 4/7.</text>
</comment>
<keyword evidence="4 8" id="KW-0521">NADP</keyword>
<dbReference type="InterPro" id="IPR006151">
    <property type="entry name" value="Shikm_DH/Glu-tRNA_Rdtase"/>
</dbReference>
<dbReference type="EMBL" id="VLKR01000033">
    <property type="protein sequence ID" value="TWI16126.1"/>
    <property type="molecule type" value="Genomic_DNA"/>
</dbReference>
<keyword evidence="5 8" id="KW-0560">Oxidoreductase</keyword>
<comment type="caution">
    <text evidence="8">Lacks conserved residue(s) required for the propagation of feature annotation.</text>
</comment>
<dbReference type="SUPFAM" id="SSF53223">
    <property type="entry name" value="Aminoacid dehydrogenase-like, N-terminal domain"/>
    <property type="match status" value="1"/>
</dbReference>
<feature type="binding site" evidence="8">
    <location>
        <position position="133"/>
    </location>
    <ligand>
        <name>shikimate</name>
        <dbReference type="ChEBI" id="CHEBI:36208"/>
    </ligand>
</feature>
<dbReference type="GO" id="GO:0009073">
    <property type="term" value="P:aromatic amino acid family biosynthetic process"/>
    <property type="evidence" value="ECO:0007669"/>
    <property type="project" value="UniProtKB-KW"/>
</dbReference>
<dbReference type="InterPro" id="IPR011342">
    <property type="entry name" value="Shikimate_DH"/>
</dbReference>
<dbReference type="GO" id="GO:0004764">
    <property type="term" value="F:shikimate 3-dehydrogenase (NADP+) activity"/>
    <property type="evidence" value="ECO:0007669"/>
    <property type="project" value="UniProtKB-UniRule"/>
</dbReference>
<dbReference type="Pfam" id="PF08501">
    <property type="entry name" value="Shikimate_dh_N"/>
    <property type="match status" value="1"/>
</dbReference>
<dbReference type="Gene3D" id="3.40.50.720">
    <property type="entry name" value="NAD(P)-binding Rossmann-like Domain"/>
    <property type="match status" value="1"/>
</dbReference>
<dbReference type="SUPFAM" id="SSF51735">
    <property type="entry name" value="NAD(P)-binding Rossmann-fold domains"/>
    <property type="match status" value="1"/>
</dbReference>
<sequence length="310" mass="34272">MAPVICNLCNRRFIILYQLLYFTFMQDNIDFLPFITGSFAKPASENPTVMMIEAAYRYHSINARYLNCEVEPMHLADAIKGAKAMGWIGFNCSIPHKIAVVPYLDELGGSARLIGAVNTVVRRGDLWIGENTDGKGFLKALEIIEDPKDKCITIFGAGGAARAIAVELALAGAHTIIIVNRDKSKGEELADLINSNTKTNALFNCWEGRYKIKLSTNILINATSVGLFPNVDQKLDIEFDLIGKEMIIADVIPNPPDTHFIRTAREKGCSVLNGLSMLVNQGRIAIKYWMDMDVEPSVMHSALANVLKIH</sequence>
<feature type="binding site" evidence="8">
    <location>
        <position position="281"/>
    </location>
    <ligand>
        <name>shikimate</name>
        <dbReference type="ChEBI" id="CHEBI:36208"/>
    </ligand>
</feature>
<feature type="domain" description="Quinate/shikimate 5-dehydrogenase/glutamyl-tRNA reductase" evidence="9">
    <location>
        <begin position="140"/>
        <end position="197"/>
    </location>
</feature>
<feature type="binding site" evidence="8">
    <location>
        <begin position="156"/>
        <end position="160"/>
    </location>
    <ligand>
        <name>NADP(+)</name>
        <dbReference type="ChEBI" id="CHEBI:58349"/>
    </ligand>
</feature>
<dbReference type="GO" id="GO:0008652">
    <property type="term" value="P:amino acid biosynthetic process"/>
    <property type="evidence" value="ECO:0007669"/>
    <property type="project" value="UniProtKB-KW"/>
</dbReference>
<protein>
    <recommendedName>
        <fullName evidence="2 8">Shikimate dehydrogenase (NADP(+))</fullName>
        <shortName evidence="8">SDH</shortName>
        <ecNumber evidence="2 8">1.1.1.25</ecNumber>
    </recommendedName>
</protein>
<dbReference type="GO" id="GO:0019632">
    <property type="term" value="P:shikimate metabolic process"/>
    <property type="evidence" value="ECO:0007669"/>
    <property type="project" value="InterPro"/>
</dbReference>
<feature type="domain" description="Shikimate dehydrogenase substrate binding N-terminal" evidence="10">
    <location>
        <begin position="40"/>
        <end position="120"/>
    </location>
</feature>
<feature type="binding site" evidence="8">
    <location>
        <position position="93"/>
    </location>
    <ligand>
        <name>shikimate</name>
        <dbReference type="ChEBI" id="CHEBI:36208"/>
    </ligand>
</feature>
<evidence type="ECO:0000256" key="6">
    <source>
        <dbReference type="ARBA" id="ARBA00023141"/>
    </source>
</evidence>
<keyword evidence="6 8" id="KW-0057">Aromatic amino acid biosynthesis</keyword>
<evidence type="ECO:0000259" key="9">
    <source>
        <dbReference type="Pfam" id="PF01488"/>
    </source>
</evidence>
<dbReference type="PANTHER" id="PTHR21089">
    <property type="entry name" value="SHIKIMATE DEHYDROGENASE"/>
    <property type="match status" value="1"/>
</dbReference>
<evidence type="ECO:0000256" key="7">
    <source>
        <dbReference type="ARBA" id="ARBA00049442"/>
    </source>
</evidence>
<dbReference type="HAMAP" id="MF_00222">
    <property type="entry name" value="Shikimate_DH_AroE"/>
    <property type="match status" value="1"/>
</dbReference>
<dbReference type="UniPathway" id="UPA00053">
    <property type="reaction ID" value="UER00087"/>
</dbReference>
<feature type="active site" description="Proton acceptor" evidence="8">
    <location>
        <position position="97"/>
    </location>
</feature>
<comment type="caution">
    <text evidence="11">The sequence shown here is derived from an EMBL/GenBank/DDBJ whole genome shotgun (WGS) entry which is preliminary data.</text>
</comment>
<accession>A0A562M848</accession>
<feature type="binding site" evidence="8">
    <location>
        <position position="274"/>
    </location>
    <ligand>
        <name>NADP(+)</name>
        <dbReference type="ChEBI" id="CHEBI:58349"/>
    </ligand>
</feature>
<comment type="function">
    <text evidence="8">Involved in the biosynthesis of the chorismate, which leads to the biosynthesis of aromatic amino acids. Catalyzes the reversible NADPH linked reduction of 3-dehydroshikimate (DHSA) to yield shikimate (SA).</text>
</comment>
<dbReference type="NCBIfam" id="TIGR00507">
    <property type="entry name" value="aroE"/>
    <property type="match status" value="1"/>
</dbReference>
<evidence type="ECO:0000256" key="1">
    <source>
        <dbReference type="ARBA" id="ARBA00004871"/>
    </source>
</evidence>
<dbReference type="AlphaFoldDB" id="A0A562M848"/>
<dbReference type="EC" id="1.1.1.25" evidence="2 8"/>
<feature type="binding site" evidence="8">
    <location>
        <position position="118"/>
    </location>
    <ligand>
        <name>shikimate</name>
        <dbReference type="ChEBI" id="CHEBI:36208"/>
    </ligand>
</feature>
<reference evidence="11 12" key="1">
    <citation type="journal article" date="2015" name="Stand. Genomic Sci.">
        <title>Genomic Encyclopedia of Bacterial and Archaeal Type Strains, Phase III: the genomes of soil and plant-associated and newly described type strains.</title>
        <authorList>
            <person name="Whitman W.B."/>
            <person name="Woyke T."/>
            <person name="Klenk H.P."/>
            <person name="Zhou Y."/>
            <person name="Lilburn T.G."/>
            <person name="Beck B.J."/>
            <person name="De Vos P."/>
            <person name="Vandamme P."/>
            <person name="Eisen J.A."/>
            <person name="Garrity G."/>
            <person name="Hugenholtz P."/>
            <person name="Kyrpides N.C."/>
        </authorList>
    </citation>
    <scope>NUCLEOTIDE SEQUENCE [LARGE SCALE GENOMIC DNA]</scope>
    <source>
        <strain evidence="11 12">CGMCC 1.6855</strain>
    </source>
</reference>
<dbReference type="Proteomes" id="UP000315908">
    <property type="component" value="Unassembled WGS sequence"/>
</dbReference>
<dbReference type="InterPro" id="IPR013708">
    <property type="entry name" value="Shikimate_DH-bd_N"/>
</dbReference>
<evidence type="ECO:0000259" key="10">
    <source>
        <dbReference type="Pfam" id="PF08501"/>
    </source>
</evidence>
<dbReference type="PANTHER" id="PTHR21089:SF1">
    <property type="entry name" value="BIFUNCTIONAL 3-DEHYDROQUINATE DEHYDRATASE_SHIKIMATE DEHYDROGENASE, CHLOROPLASTIC"/>
    <property type="match status" value="1"/>
</dbReference>
<evidence type="ECO:0000256" key="5">
    <source>
        <dbReference type="ARBA" id="ARBA00023002"/>
    </source>
</evidence>
<gene>
    <name evidence="8" type="primary">aroE</name>
    <name evidence="11" type="ORF">IQ31_04579</name>
</gene>
<comment type="catalytic activity">
    <reaction evidence="7 8">
        <text>shikimate + NADP(+) = 3-dehydroshikimate + NADPH + H(+)</text>
        <dbReference type="Rhea" id="RHEA:17737"/>
        <dbReference type="ChEBI" id="CHEBI:15378"/>
        <dbReference type="ChEBI" id="CHEBI:16630"/>
        <dbReference type="ChEBI" id="CHEBI:36208"/>
        <dbReference type="ChEBI" id="CHEBI:57783"/>
        <dbReference type="ChEBI" id="CHEBI:58349"/>
        <dbReference type="EC" id="1.1.1.25"/>
    </reaction>
</comment>
<dbReference type="InterPro" id="IPR036291">
    <property type="entry name" value="NAD(P)-bd_dom_sf"/>
</dbReference>
<proteinExistence type="inferred from homology"/>
<keyword evidence="3 8" id="KW-0028">Amino-acid biosynthesis</keyword>
<evidence type="ECO:0000256" key="2">
    <source>
        <dbReference type="ARBA" id="ARBA00012962"/>
    </source>
</evidence>
<name>A0A562M848_9SPHI</name>
<evidence type="ECO:0000313" key="11">
    <source>
        <dbReference type="EMBL" id="TWI16126.1"/>
    </source>
</evidence>
<evidence type="ECO:0000256" key="8">
    <source>
        <dbReference type="HAMAP-Rule" id="MF_00222"/>
    </source>
</evidence>
<comment type="subunit">
    <text evidence="8">Homodimer.</text>
</comment>